<accession>A0A9P6H6C7</accession>
<evidence type="ECO:0000256" key="2">
    <source>
        <dbReference type="SAM" id="Phobius"/>
    </source>
</evidence>
<feature type="compositionally biased region" description="Basic residues" evidence="1">
    <location>
        <begin position="66"/>
        <end position="75"/>
    </location>
</feature>
<feature type="compositionally biased region" description="Low complexity" evidence="1">
    <location>
        <begin position="76"/>
        <end position="90"/>
    </location>
</feature>
<keyword evidence="5" id="KW-1185">Reference proteome</keyword>
<name>A0A9P6H6C7_9AGAM</name>
<gene>
    <name evidence="4" type="ORF">BJ322DRAFT_1082849</name>
</gene>
<evidence type="ECO:0000259" key="3">
    <source>
        <dbReference type="Pfam" id="PF20153"/>
    </source>
</evidence>
<organism evidence="4 5">
    <name type="scientific">Thelephora terrestris</name>
    <dbReference type="NCBI Taxonomy" id="56493"/>
    <lineage>
        <taxon>Eukaryota</taxon>
        <taxon>Fungi</taxon>
        <taxon>Dikarya</taxon>
        <taxon>Basidiomycota</taxon>
        <taxon>Agaricomycotina</taxon>
        <taxon>Agaricomycetes</taxon>
        <taxon>Thelephorales</taxon>
        <taxon>Thelephoraceae</taxon>
        <taxon>Thelephora</taxon>
    </lineage>
</organism>
<protein>
    <recommendedName>
        <fullName evidence="3">DUF6535 domain-containing protein</fullName>
    </recommendedName>
</protein>
<feature type="domain" description="DUF6535" evidence="3">
    <location>
        <begin position="135"/>
        <end position="308"/>
    </location>
</feature>
<reference evidence="4" key="2">
    <citation type="submission" date="2020-11" db="EMBL/GenBank/DDBJ databases">
        <authorList>
            <consortium name="DOE Joint Genome Institute"/>
            <person name="Kuo A."/>
            <person name="Miyauchi S."/>
            <person name="Kiss E."/>
            <person name="Drula E."/>
            <person name="Kohler A."/>
            <person name="Sanchez-Garcia M."/>
            <person name="Andreopoulos B."/>
            <person name="Barry K.W."/>
            <person name="Bonito G."/>
            <person name="Buee M."/>
            <person name="Carver A."/>
            <person name="Chen C."/>
            <person name="Cichocki N."/>
            <person name="Clum A."/>
            <person name="Culley D."/>
            <person name="Crous P.W."/>
            <person name="Fauchery L."/>
            <person name="Girlanda M."/>
            <person name="Hayes R."/>
            <person name="Keri Z."/>
            <person name="Labutti K."/>
            <person name="Lipzen A."/>
            <person name="Lombard V."/>
            <person name="Magnuson J."/>
            <person name="Maillard F."/>
            <person name="Morin E."/>
            <person name="Murat C."/>
            <person name="Nolan M."/>
            <person name="Ohm R."/>
            <person name="Pangilinan J."/>
            <person name="Pereira M."/>
            <person name="Perotto S."/>
            <person name="Peter M."/>
            <person name="Riley R."/>
            <person name="Sitrit Y."/>
            <person name="Stielow B."/>
            <person name="Szollosi G."/>
            <person name="Zifcakova L."/>
            <person name="Stursova M."/>
            <person name="Spatafora J.W."/>
            <person name="Tedersoo L."/>
            <person name="Vaario L.-M."/>
            <person name="Yamada A."/>
            <person name="Yan M."/>
            <person name="Wang P."/>
            <person name="Xu J."/>
            <person name="Bruns T."/>
            <person name="Baldrian P."/>
            <person name="Vilgalys R."/>
            <person name="Henrissat B."/>
            <person name="Grigoriev I.V."/>
            <person name="Hibbett D."/>
            <person name="Nagy L.G."/>
            <person name="Martin F.M."/>
        </authorList>
    </citation>
    <scope>NUCLEOTIDE SEQUENCE</scope>
    <source>
        <strain evidence="4">UH-Tt-Lm1</strain>
    </source>
</reference>
<evidence type="ECO:0000256" key="1">
    <source>
        <dbReference type="SAM" id="MobiDB-lite"/>
    </source>
</evidence>
<proteinExistence type="predicted"/>
<feature type="compositionally biased region" description="Basic and acidic residues" evidence="1">
    <location>
        <begin position="103"/>
        <end position="118"/>
    </location>
</feature>
<sequence length="921" mass="102671">MPCGRHERAYELRLPRGVTGVAPCPSHTCSSLTIMADANEISVEPRTPIGDGSGQQEDGPASINRSRSKRKRSRKGQNSSRPQSPVQSPPLTQDSEEIQTGNEGREEQNLRQPPDRENPGPLPSQVDYEARFYANYRKVAEEYDKDYLKKYGEDLDTTLIFAGLFSAVTSAFIIQVGSSLQSDPGDETAALLRVLIYKVDNTTFGDEVPPLPQWNGPPPAMVHVQAILFASFAASLLAALLAMLGKQWLNRYDSSDLRGSAVERGQNRQRKLDGLVAWYFHYVMESLPLMLQVALLLLGCALSRFLWEVSTIVASVVIGVTSIGVLFYLFIVIAGATFENCPYQTPASLALRYLGKTIPATIASASREVFKKFKVILEKFKVVLEKKFKGSFEIVFWKSAVIGVVLLVLDECGSYSTTPLIIVPTCLLLSPLALAFDFFHLGWAVVRTFVTLSTRTYHFARPIVGDFAIVLARLPQLLRRALHLWRTHATPEQIDQQASISDLRCILWTLQTSLDKDIRLSAVEHLTTKNKLASFDPTLVADPCFDVLISCVSIRGRKIAIMQDKEQLATASAKCFLRSIYHLLDMDPHSSVLVDIRRRYTRVFPLDLECSGLPLYSTMTEIHSLVARYHNPCDSWDDYRPSRQEHITFARCMVGVAQVEYQRRVCSKVPRWILRFALHSLFLDFPPPAPIVASCLAIAAIDLGCDVSNITTSAESTQLEPVLSLINQALEISIDLYPYGRDYKPITTILLFAASVEGVEPQSISGATLRAIGILRSRCRRTRVPAMQYITALLKEPSPPSLNLVIILAAPDVEWTKLSDDGDAVVRWATAVLAVPYTEEERPSFPPECLGRREKGAHPNVIRHIRGLGDLEILTSYFLLVWSTWCLPSSEAFDAMEISIREDFCGTGMGQHREDLKYSPA</sequence>
<reference evidence="4" key="1">
    <citation type="journal article" date="2020" name="Nat. Commun.">
        <title>Large-scale genome sequencing of mycorrhizal fungi provides insights into the early evolution of symbiotic traits.</title>
        <authorList>
            <person name="Miyauchi S."/>
            <person name="Kiss E."/>
            <person name="Kuo A."/>
            <person name="Drula E."/>
            <person name="Kohler A."/>
            <person name="Sanchez-Garcia M."/>
            <person name="Morin E."/>
            <person name="Andreopoulos B."/>
            <person name="Barry K.W."/>
            <person name="Bonito G."/>
            <person name="Buee M."/>
            <person name="Carver A."/>
            <person name="Chen C."/>
            <person name="Cichocki N."/>
            <person name="Clum A."/>
            <person name="Culley D."/>
            <person name="Crous P.W."/>
            <person name="Fauchery L."/>
            <person name="Girlanda M."/>
            <person name="Hayes R.D."/>
            <person name="Keri Z."/>
            <person name="LaButti K."/>
            <person name="Lipzen A."/>
            <person name="Lombard V."/>
            <person name="Magnuson J."/>
            <person name="Maillard F."/>
            <person name="Murat C."/>
            <person name="Nolan M."/>
            <person name="Ohm R.A."/>
            <person name="Pangilinan J."/>
            <person name="Pereira M.F."/>
            <person name="Perotto S."/>
            <person name="Peter M."/>
            <person name="Pfister S."/>
            <person name="Riley R."/>
            <person name="Sitrit Y."/>
            <person name="Stielow J.B."/>
            <person name="Szollosi G."/>
            <person name="Zifcakova L."/>
            <person name="Stursova M."/>
            <person name="Spatafora J.W."/>
            <person name="Tedersoo L."/>
            <person name="Vaario L.M."/>
            <person name="Yamada A."/>
            <person name="Yan M."/>
            <person name="Wang P."/>
            <person name="Xu J."/>
            <person name="Bruns T."/>
            <person name="Baldrian P."/>
            <person name="Vilgalys R."/>
            <person name="Dunand C."/>
            <person name="Henrissat B."/>
            <person name="Grigoriev I.V."/>
            <person name="Hibbett D."/>
            <person name="Nagy L.G."/>
            <person name="Martin F.M."/>
        </authorList>
    </citation>
    <scope>NUCLEOTIDE SEQUENCE</scope>
    <source>
        <strain evidence="4">UH-Tt-Lm1</strain>
    </source>
</reference>
<dbReference type="InterPro" id="IPR045338">
    <property type="entry name" value="DUF6535"/>
</dbReference>
<feature type="transmembrane region" description="Helical" evidence="2">
    <location>
        <begin position="421"/>
        <end position="446"/>
    </location>
</feature>
<feature type="transmembrane region" description="Helical" evidence="2">
    <location>
        <begin position="313"/>
        <end position="338"/>
    </location>
</feature>
<comment type="caution">
    <text evidence="4">The sequence shown here is derived from an EMBL/GenBank/DDBJ whole genome shotgun (WGS) entry which is preliminary data.</text>
</comment>
<dbReference type="EMBL" id="WIUZ02000016">
    <property type="protein sequence ID" value="KAF9780437.1"/>
    <property type="molecule type" value="Genomic_DNA"/>
</dbReference>
<keyword evidence="2" id="KW-0812">Transmembrane</keyword>
<keyword evidence="2" id="KW-0472">Membrane</keyword>
<feature type="transmembrane region" description="Helical" evidence="2">
    <location>
        <begin position="220"/>
        <end position="244"/>
    </location>
</feature>
<feature type="transmembrane region" description="Helical" evidence="2">
    <location>
        <begin position="158"/>
        <end position="177"/>
    </location>
</feature>
<dbReference type="AlphaFoldDB" id="A0A9P6H6C7"/>
<dbReference type="Proteomes" id="UP000736335">
    <property type="component" value="Unassembled WGS sequence"/>
</dbReference>
<feature type="region of interest" description="Disordered" evidence="1">
    <location>
        <begin position="44"/>
        <end position="126"/>
    </location>
</feature>
<evidence type="ECO:0000313" key="4">
    <source>
        <dbReference type="EMBL" id="KAF9780437.1"/>
    </source>
</evidence>
<evidence type="ECO:0000313" key="5">
    <source>
        <dbReference type="Proteomes" id="UP000736335"/>
    </source>
</evidence>
<keyword evidence="2" id="KW-1133">Transmembrane helix</keyword>
<dbReference type="Pfam" id="PF20153">
    <property type="entry name" value="DUF6535"/>
    <property type="match status" value="1"/>
</dbReference>